<dbReference type="EMBL" id="AP014633">
    <property type="protein sequence ID" value="BAP56856.1"/>
    <property type="molecule type" value="Genomic_DNA"/>
</dbReference>
<organism evidence="1 2">
    <name type="scientific">Thioploca ingrica</name>
    <dbReference type="NCBI Taxonomy" id="40754"/>
    <lineage>
        <taxon>Bacteria</taxon>
        <taxon>Pseudomonadati</taxon>
        <taxon>Pseudomonadota</taxon>
        <taxon>Gammaproteobacteria</taxon>
        <taxon>Thiotrichales</taxon>
        <taxon>Thiotrichaceae</taxon>
        <taxon>Thioploca</taxon>
    </lineage>
</organism>
<dbReference type="KEGG" id="tig:THII_2559"/>
<dbReference type="HOGENOM" id="CLU_2036988_0_0_6"/>
<dbReference type="AlphaFoldDB" id="A0A090BVH3"/>
<name>A0A090BVH3_9GAMM</name>
<dbReference type="OrthoDB" id="9809003at2"/>
<evidence type="ECO:0000313" key="2">
    <source>
        <dbReference type="Proteomes" id="UP000031623"/>
    </source>
</evidence>
<accession>A0A090BVH3</accession>
<proteinExistence type="predicted"/>
<sequence>MSIATLLPDGKIELPEEIRYFLHLQVGSQLSFTIAQNQVIVQTVCSTAHPAQLLARSYKPQRHNLVDEFIAERREEEAFKNYDDIMNELRQIISQPAKRQLLPPRLNTETFCFNRAEVHEQ</sequence>
<gene>
    <name evidence="1" type="ORF">THII_2559</name>
</gene>
<dbReference type="Proteomes" id="UP000031623">
    <property type="component" value="Chromosome"/>
</dbReference>
<evidence type="ECO:0000313" key="1">
    <source>
        <dbReference type="EMBL" id="BAP56856.1"/>
    </source>
</evidence>
<evidence type="ECO:0008006" key="3">
    <source>
        <dbReference type="Google" id="ProtNLM"/>
    </source>
</evidence>
<keyword evidence="2" id="KW-1185">Reference proteome</keyword>
<protein>
    <recommendedName>
        <fullName evidence="3">SpoVT-AbrB domain-containing protein</fullName>
    </recommendedName>
</protein>
<reference evidence="1 2" key="1">
    <citation type="journal article" date="2014" name="ISME J.">
        <title>Ecophysiology of Thioploca ingrica as revealed by the complete genome sequence supplemented with proteomic evidence.</title>
        <authorList>
            <person name="Kojima H."/>
            <person name="Ogura Y."/>
            <person name="Yamamoto N."/>
            <person name="Togashi T."/>
            <person name="Mori H."/>
            <person name="Watanabe T."/>
            <person name="Nemoto F."/>
            <person name="Kurokawa K."/>
            <person name="Hayashi T."/>
            <person name="Fukui M."/>
        </authorList>
    </citation>
    <scope>NUCLEOTIDE SEQUENCE [LARGE SCALE GENOMIC DNA]</scope>
</reference>